<keyword evidence="1" id="KW-1133">Transmembrane helix</keyword>
<dbReference type="Proteomes" id="UP000264071">
    <property type="component" value="Unassembled WGS sequence"/>
</dbReference>
<gene>
    <name evidence="2" type="ORF">DGD08_09475</name>
</gene>
<dbReference type="EMBL" id="DPIY01000009">
    <property type="protein sequence ID" value="HCT57426.1"/>
    <property type="molecule type" value="Genomic_DNA"/>
</dbReference>
<evidence type="ECO:0000313" key="2">
    <source>
        <dbReference type="EMBL" id="HCT57426.1"/>
    </source>
</evidence>
<sequence length="144" mass="15795">MTTIALTTTNTVIMTSPVRSRLGIAIKALGALLILAGAAWWYLGAPGWPHDEHWAERVEQDVVRGVVESQVNNGRPLIYRSNKRREVGGVVYVCGEYYLRADGDTAGPRAGYAGTLSDILVEAALPDSARERYQQAWTHCNARP</sequence>
<protein>
    <submittedName>
        <fullName evidence="2">Uncharacterized protein</fullName>
    </submittedName>
</protein>
<accession>A0A3D4V8G0</accession>
<name>A0A3D4V8G0_9BACT</name>
<organism evidence="2 3">
    <name type="scientific">Gemmatimonas aurantiaca</name>
    <dbReference type="NCBI Taxonomy" id="173480"/>
    <lineage>
        <taxon>Bacteria</taxon>
        <taxon>Pseudomonadati</taxon>
        <taxon>Gemmatimonadota</taxon>
        <taxon>Gemmatimonadia</taxon>
        <taxon>Gemmatimonadales</taxon>
        <taxon>Gemmatimonadaceae</taxon>
        <taxon>Gemmatimonas</taxon>
    </lineage>
</organism>
<reference evidence="2 3" key="1">
    <citation type="journal article" date="2018" name="Nat. Biotechnol.">
        <title>A standardized bacterial taxonomy based on genome phylogeny substantially revises the tree of life.</title>
        <authorList>
            <person name="Parks D.H."/>
            <person name="Chuvochina M."/>
            <person name="Waite D.W."/>
            <person name="Rinke C."/>
            <person name="Skarshewski A."/>
            <person name="Chaumeil P.A."/>
            <person name="Hugenholtz P."/>
        </authorList>
    </citation>
    <scope>NUCLEOTIDE SEQUENCE [LARGE SCALE GENOMIC DNA]</scope>
    <source>
        <strain evidence="2">UBA8844</strain>
    </source>
</reference>
<proteinExistence type="predicted"/>
<evidence type="ECO:0000256" key="1">
    <source>
        <dbReference type="SAM" id="Phobius"/>
    </source>
</evidence>
<comment type="caution">
    <text evidence="2">The sequence shown here is derived from an EMBL/GenBank/DDBJ whole genome shotgun (WGS) entry which is preliminary data.</text>
</comment>
<evidence type="ECO:0000313" key="3">
    <source>
        <dbReference type="Proteomes" id="UP000264071"/>
    </source>
</evidence>
<dbReference type="AlphaFoldDB" id="A0A3D4V8G0"/>
<keyword evidence="1" id="KW-0812">Transmembrane</keyword>
<keyword evidence="1" id="KW-0472">Membrane</keyword>
<feature type="transmembrane region" description="Helical" evidence="1">
    <location>
        <begin position="24"/>
        <end position="43"/>
    </location>
</feature>